<dbReference type="Pfam" id="PF04306">
    <property type="entry name" value="DUF456"/>
    <property type="match status" value="1"/>
</dbReference>
<dbReference type="PANTHER" id="PTHR39165">
    <property type="entry name" value="IG HYPOTHETICAL 17883"/>
    <property type="match status" value="1"/>
</dbReference>
<accession>A0A846ZKQ5</accession>
<feature type="transmembrane region" description="Helical" evidence="1">
    <location>
        <begin position="50"/>
        <end position="72"/>
    </location>
</feature>
<feature type="transmembrane region" description="Helical" evidence="1">
    <location>
        <begin position="84"/>
        <end position="112"/>
    </location>
</feature>
<sequence length="159" mass="16291">MDILLYVLAAVLVVIGLAGAILPALPGVPILYAGLWLAAAVDGYHHVGFWWLIIIGLIGALAMLLDLVASVFGAKRVGATPAALWGSAIGTVIGLFFGLPGLLLGPFAGALAGELTSGSSVLRSTHVGIGTWIGLLLGTLAKLVLSFVMLALFAFAMLW</sequence>
<dbReference type="InterPro" id="IPR007403">
    <property type="entry name" value="DUF456"/>
</dbReference>
<gene>
    <name evidence="2" type="ORF">HF690_05295</name>
</gene>
<name>A0A846ZKQ5_9GAMM</name>
<dbReference type="RefSeq" id="WP_168608962.1">
    <property type="nucleotide sequence ID" value="NZ_JAAZQD010000002.1"/>
</dbReference>
<comment type="caution">
    <text evidence="2">The sequence shown here is derived from an EMBL/GenBank/DDBJ whole genome shotgun (WGS) entry which is preliminary data.</text>
</comment>
<proteinExistence type="predicted"/>
<reference evidence="2 3" key="1">
    <citation type="journal article" date="2017" name="Int. J. Syst. Evol. Microbiol.">
        <title>Oleiagrimonas citrea sp. nov., a marine bacterium isolated from tidal flat sediment and emended description of the genus Oleiagrimonas Fang et al. 2015 and Oleiagrimonas soli.</title>
        <authorList>
            <person name="Yang S.H."/>
            <person name="Seo H.S."/>
            <person name="Seong C.N."/>
            <person name="Kwon K.K."/>
        </authorList>
    </citation>
    <scope>NUCLEOTIDE SEQUENCE [LARGE SCALE GENOMIC DNA]</scope>
    <source>
        <strain evidence="2 3">MEBiC09124</strain>
    </source>
</reference>
<evidence type="ECO:0000256" key="1">
    <source>
        <dbReference type="SAM" id="Phobius"/>
    </source>
</evidence>
<feature type="transmembrane region" description="Helical" evidence="1">
    <location>
        <begin position="132"/>
        <end position="158"/>
    </location>
</feature>
<keyword evidence="1" id="KW-1133">Transmembrane helix</keyword>
<keyword evidence="3" id="KW-1185">Reference proteome</keyword>
<keyword evidence="1" id="KW-0472">Membrane</keyword>
<evidence type="ECO:0000313" key="2">
    <source>
        <dbReference type="EMBL" id="NKZ38372.1"/>
    </source>
</evidence>
<dbReference type="AlphaFoldDB" id="A0A846ZKQ5"/>
<keyword evidence="1" id="KW-0812">Transmembrane</keyword>
<evidence type="ECO:0000313" key="3">
    <source>
        <dbReference type="Proteomes" id="UP000541636"/>
    </source>
</evidence>
<protein>
    <submittedName>
        <fullName evidence="2">DUF456 domain-containing protein</fullName>
    </submittedName>
</protein>
<dbReference type="Proteomes" id="UP000541636">
    <property type="component" value="Unassembled WGS sequence"/>
</dbReference>
<organism evidence="2 3">
    <name type="scientific">Oleiagrimonas citrea</name>
    <dbReference type="NCBI Taxonomy" id="1665687"/>
    <lineage>
        <taxon>Bacteria</taxon>
        <taxon>Pseudomonadati</taxon>
        <taxon>Pseudomonadota</taxon>
        <taxon>Gammaproteobacteria</taxon>
        <taxon>Lysobacterales</taxon>
        <taxon>Rhodanobacteraceae</taxon>
        <taxon>Oleiagrimonas</taxon>
    </lineage>
</organism>
<dbReference type="EMBL" id="JAAZQD010000002">
    <property type="protein sequence ID" value="NKZ38372.1"/>
    <property type="molecule type" value="Genomic_DNA"/>
</dbReference>
<dbReference type="PANTHER" id="PTHR39165:SF1">
    <property type="entry name" value="DUF456 DOMAIN-CONTAINING PROTEIN"/>
    <property type="match status" value="1"/>
</dbReference>